<dbReference type="InterPro" id="IPR025751">
    <property type="entry name" value="RsbRD_N_dom"/>
</dbReference>
<gene>
    <name evidence="3" type="ORF">DFR74_11439</name>
</gene>
<feature type="domain" description="PucR C-terminal helix-turn-helix" evidence="1">
    <location>
        <begin position="343"/>
        <end position="400"/>
    </location>
</feature>
<protein>
    <submittedName>
        <fullName evidence="3">PucR-like helix-turn-helix protein</fullName>
    </submittedName>
</protein>
<keyword evidence="4" id="KW-1185">Reference proteome</keyword>
<feature type="domain" description="RsbT co-antagonist protein RsbRD N-terminal" evidence="2">
    <location>
        <begin position="30"/>
        <end position="164"/>
    </location>
</feature>
<dbReference type="OrthoDB" id="4535840at2"/>
<dbReference type="PANTHER" id="PTHR33744">
    <property type="entry name" value="CARBOHYDRATE DIACID REGULATOR"/>
    <property type="match status" value="1"/>
</dbReference>
<evidence type="ECO:0000259" key="1">
    <source>
        <dbReference type="Pfam" id="PF13556"/>
    </source>
</evidence>
<dbReference type="EMBL" id="QNRE01000014">
    <property type="protein sequence ID" value="RBO85499.1"/>
    <property type="molecule type" value="Genomic_DNA"/>
</dbReference>
<proteinExistence type="predicted"/>
<dbReference type="PANTHER" id="PTHR33744:SF1">
    <property type="entry name" value="DNA-BINDING TRANSCRIPTIONAL ACTIVATOR ADER"/>
    <property type="match status" value="1"/>
</dbReference>
<organism evidence="3 4">
    <name type="scientific">Nocardia puris</name>
    <dbReference type="NCBI Taxonomy" id="208602"/>
    <lineage>
        <taxon>Bacteria</taxon>
        <taxon>Bacillati</taxon>
        <taxon>Actinomycetota</taxon>
        <taxon>Actinomycetes</taxon>
        <taxon>Mycobacteriales</taxon>
        <taxon>Nocardiaceae</taxon>
        <taxon>Nocardia</taxon>
    </lineage>
</organism>
<dbReference type="RefSeq" id="WP_067513466.1">
    <property type="nucleotide sequence ID" value="NZ_QNRE01000014.1"/>
</dbReference>
<evidence type="ECO:0000259" key="2">
    <source>
        <dbReference type="Pfam" id="PF14361"/>
    </source>
</evidence>
<dbReference type="InterPro" id="IPR042070">
    <property type="entry name" value="PucR_C-HTH_sf"/>
</dbReference>
<dbReference type="Pfam" id="PF14361">
    <property type="entry name" value="RsbRD_N"/>
    <property type="match status" value="1"/>
</dbReference>
<dbReference type="Proteomes" id="UP000252586">
    <property type="component" value="Unassembled WGS sequence"/>
</dbReference>
<accession>A0A366D7M1</accession>
<dbReference type="InterPro" id="IPR051448">
    <property type="entry name" value="CdaR-like_regulators"/>
</dbReference>
<reference evidence="3 4" key="1">
    <citation type="submission" date="2018-06" db="EMBL/GenBank/DDBJ databases">
        <title>Genomic Encyclopedia of Type Strains, Phase IV (KMG-IV): sequencing the most valuable type-strain genomes for metagenomic binning, comparative biology and taxonomic classification.</title>
        <authorList>
            <person name="Goeker M."/>
        </authorList>
    </citation>
    <scope>NUCLEOTIDE SEQUENCE [LARGE SCALE GENOMIC DNA]</scope>
    <source>
        <strain evidence="3 4">DSM 44599</strain>
    </source>
</reference>
<dbReference type="STRING" id="1210090.GCA_001613185_05902"/>
<comment type="caution">
    <text evidence="3">The sequence shown here is derived from an EMBL/GenBank/DDBJ whole genome shotgun (WGS) entry which is preliminary data.</text>
</comment>
<dbReference type="InterPro" id="IPR025736">
    <property type="entry name" value="PucR_C-HTH_dom"/>
</dbReference>
<evidence type="ECO:0000313" key="4">
    <source>
        <dbReference type="Proteomes" id="UP000252586"/>
    </source>
</evidence>
<evidence type="ECO:0000313" key="3">
    <source>
        <dbReference type="EMBL" id="RBO85499.1"/>
    </source>
</evidence>
<dbReference type="Pfam" id="PF13556">
    <property type="entry name" value="HTH_30"/>
    <property type="match status" value="1"/>
</dbReference>
<name>A0A366D7M1_9NOCA</name>
<sequence length="418" mass="45401">MISQPSTLGAPVKTLAAVPISDPLRDTRGLAYRLVERFAEKFAPCGVLPGDVLRGEITAVTRACLEFVHGALEGYDTAEKLERVRRAGADWAREGIPIDVIHRAVHEGFRIGLDLVLDAAAPADLARLVETVRRLLACQSVVDAAFADSYVREHRAAVAEHHAAVHTVASALLAGQPAAPMVRAGGIAIADSYFIFAMDIPKHPDEQLSRVDQVVARRKLRRVQSELAVRCSGRALSLLGTGGGTVLLPAAGVTPEVLDELVRGLSSAAQVPLTATVLEAETPDIPEAAERAHELLDMVQRLRNAPGLYRFDDLVVEYQLTRPGPGRERLGEVLDPLDDRPELLETLRLHLGNDLSRQRTARTLGLHANTIDYRLRRIAQLTGLDPAQSSGLWYLRAALVARSYRNAEAGVEMTRARA</sequence>
<dbReference type="AlphaFoldDB" id="A0A366D7M1"/>
<dbReference type="Gene3D" id="1.10.10.2840">
    <property type="entry name" value="PucR C-terminal helix-turn-helix domain"/>
    <property type="match status" value="1"/>
</dbReference>